<name>A0A5N6L475_9ROSI</name>
<evidence type="ECO:0000256" key="1">
    <source>
        <dbReference type="SAM" id="SignalP"/>
    </source>
</evidence>
<comment type="caution">
    <text evidence="2">The sequence shown here is derived from an EMBL/GenBank/DDBJ whole genome shotgun (WGS) entry which is preliminary data.</text>
</comment>
<sequence>MLKLFASSAFLAATALGHAGAYHISDFYVQAIPHRCVGSCSGRYVLFCPRLFSLCVDRVPTQSDNGNVQFSFLNNGTGYIFTVSDPVAETKAHTFFSNEDVVQNPSVPSGYLRGVLNAPTKVDFPTEQYASP</sequence>
<gene>
    <name evidence="2" type="ORF">FH972_025645</name>
</gene>
<keyword evidence="1" id="KW-0732">Signal</keyword>
<dbReference type="EMBL" id="VIBQ01000062">
    <property type="protein sequence ID" value="KAB8556608.1"/>
    <property type="molecule type" value="Genomic_DNA"/>
</dbReference>
<evidence type="ECO:0000313" key="3">
    <source>
        <dbReference type="Proteomes" id="UP000327013"/>
    </source>
</evidence>
<dbReference type="Proteomes" id="UP000327013">
    <property type="component" value="Unassembled WGS sequence"/>
</dbReference>
<accession>A0A5N6L475</accession>
<keyword evidence="3" id="KW-1185">Reference proteome</keyword>
<feature type="signal peptide" evidence="1">
    <location>
        <begin position="1"/>
        <end position="21"/>
    </location>
</feature>
<feature type="chain" id="PRO_5024353315" evidence="1">
    <location>
        <begin position="22"/>
        <end position="132"/>
    </location>
</feature>
<evidence type="ECO:0000313" key="2">
    <source>
        <dbReference type="EMBL" id="KAB8556608.1"/>
    </source>
</evidence>
<dbReference type="AlphaFoldDB" id="A0A5N6L475"/>
<protein>
    <submittedName>
        <fullName evidence="2">Uncharacterized protein</fullName>
    </submittedName>
</protein>
<proteinExistence type="predicted"/>
<organism evidence="2 3">
    <name type="scientific">Carpinus fangiana</name>
    <dbReference type="NCBI Taxonomy" id="176857"/>
    <lineage>
        <taxon>Eukaryota</taxon>
        <taxon>Viridiplantae</taxon>
        <taxon>Streptophyta</taxon>
        <taxon>Embryophyta</taxon>
        <taxon>Tracheophyta</taxon>
        <taxon>Spermatophyta</taxon>
        <taxon>Magnoliopsida</taxon>
        <taxon>eudicotyledons</taxon>
        <taxon>Gunneridae</taxon>
        <taxon>Pentapetalae</taxon>
        <taxon>rosids</taxon>
        <taxon>fabids</taxon>
        <taxon>Fagales</taxon>
        <taxon>Betulaceae</taxon>
        <taxon>Carpinus</taxon>
    </lineage>
</organism>
<reference evidence="2 3" key="1">
    <citation type="submission" date="2019-06" db="EMBL/GenBank/DDBJ databases">
        <title>A chromosomal-level reference genome of Carpinus fangiana (Coryloideae, Betulaceae).</title>
        <authorList>
            <person name="Yang X."/>
            <person name="Wang Z."/>
            <person name="Zhang L."/>
            <person name="Hao G."/>
            <person name="Liu J."/>
            <person name="Yang Y."/>
        </authorList>
    </citation>
    <scope>NUCLEOTIDE SEQUENCE [LARGE SCALE GENOMIC DNA]</scope>
    <source>
        <strain evidence="2">Cfa_2016G</strain>
        <tissue evidence="2">Leaf</tissue>
    </source>
</reference>